<gene>
    <name evidence="2" type="ORF">J4709_46065</name>
</gene>
<feature type="compositionally biased region" description="Pro residues" evidence="1">
    <location>
        <begin position="1"/>
        <end position="10"/>
    </location>
</feature>
<keyword evidence="3" id="KW-1185">Reference proteome</keyword>
<feature type="compositionally biased region" description="Low complexity" evidence="1">
    <location>
        <begin position="11"/>
        <end position="35"/>
    </location>
</feature>
<evidence type="ECO:0000313" key="3">
    <source>
        <dbReference type="Proteomes" id="UP000680206"/>
    </source>
</evidence>
<dbReference type="EMBL" id="JAGEPF010000040">
    <property type="protein sequence ID" value="MBO2464956.1"/>
    <property type="molecule type" value="Genomic_DNA"/>
</dbReference>
<accession>A0ABS3S7H6</accession>
<organism evidence="2 3">
    <name type="scientific">Actinomadura violacea</name>
    <dbReference type="NCBI Taxonomy" id="2819934"/>
    <lineage>
        <taxon>Bacteria</taxon>
        <taxon>Bacillati</taxon>
        <taxon>Actinomycetota</taxon>
        <taxon>Actinomycetes</taxon>
        <taxon>Streptosporangiales</taxon>
        <taxon>Thermomonosporaceae</taxon>
        <taxon>Actinomadura</taxon>
    </lineage>
</organism>
<protein>
    <submittedName>
        <fullName evidence="2">DUF1173 family protein</fullName>
    </submittedName>
</protein>
<name>A0ABS3S7H6_9ACTN</name>
<evidence type="ECO:0000313" key="2">
    <source>
        <dbReference type="EMBL" id="MBO2464956.1"/>
    </source>
</evidence>
<sequence length="471" mass="51545">MSRPPQPQHPLPGRAAAGPRPDGALPTTPTGAPTGADREPAAPLTEQDGTAGQVRLADHLVPLAAVRHDPGRFTRLLARARAETGHAECLCRTPALKLVIRSRSGRYHLARWPGEGDQHTPECPFHQAAANLSGRGGYTAGALTETTDGTTIRLATPLQLTGTRAAPALTTPARTTSGTARTMSLLGLLHWLWEQAQLNLWHPTWRRSWSTCHTRLTHQAADCTVNGHDLTTRLYVVPPYRPDNADANTTLFTTFTDQLSRIGRHQQRGLILGEIKDITPTKYGSRLTLRHHRGALFASTPLLDKTRRSYRAALSTTTLSTPHATAATSTTAAGSTQPRRIGLFLVERTPNNYLAVADMAAMLTNYRWIPADSSHEVAMADHLITAGRSFTKPLRYDGADAVFPDFVLTDTPAPVYVEVYGVLGRADYDERKRAKQEHYRDAGTAVIEWNVTDPLPEVKLRSAAPRRPPTR</sequence>
<evidence type="ECO:0000256" key="1">
    <source>
        <dbReference type="SAM" id="MobiDB-lite"/>
    </source>
</evidence>
<comment type="caution">
    <text evidence="2">The sequence shown here is derived from an EMBL/GenBank/DDBJ whole genome shotgun (WGS) entry which is preliminary data.</text>
</comment>
<feature type="region of interest" description="Disordered" evidence="1">
    <location>
        <begin position="1"/>
        <end position="48"/>
    </location>
</feature>
<dbReference type="InterPro" id="IPR009553">
    <property type="entry name" value="DUF1173"/>
</dbReference>
<dbReference type="Proteomes" id="UP000680206">
    <property type="component" value="Unassembled WGS sequence"/>
</dbReference>
<proteinExistence type="predicted"/>
<dbReference type="Pfam" id="PF06666">
    <property type="entry name" value="DUF1173"/>
    <property type="match status" value="1"/>
</dbReference>
<reference evidence="2 3" key="1">
    <citation type="submission" date="2021-03" db="EMBL/GenBank/DDBJ databases">
        <title>Actinomadura violae sp. nov., isolated from lichen in Thailand.</title>
        <authorList>
            <person name="Kanchanasin P."/>
            <person name="Saeng-In P."/>
            <person name="Phongsopitanun W."/>
            <person name="Yuki M."/>
            <person name="Kudo T."/>
            <person name="Ohkuma M."/>
            <person name="Tanasupawat S."/>
        </authorList>
    </citation>
    <scope>NUCLEOTIDE SEQUENCE [LARGE SCALE GENOMIC DNA]</scope>
    <source>
        <strain evidence="2 3">LCR2-06</strain>
    </source>
</reference>
<dbReference type="RefSeq" id="WP_208251819.1">
    <property type="nucleotide sequence ID" value="NZ_JAGEPF010000040.1"/>
</dbReference>